<evidence type="ECO:0000256" key="3">
    <source>
        <dbReference type="ARBA" id="ARBA00022692"/>
    </source>
</evidence>
<name>A0ABQ2HQF1_9MICO</name>
<gene>
    <name evidence="7" type="ORF">GCM10009721_12140</name>
</gene>
<evidence type="ECO:0000256" key="2">
    <source>
        <dbReference type="ARBA" id="ARBA00022475"/>
    </source>
</evidence>
<dbReference type="RefSeq" id="WP_030198336.1">
    <property type="nucleotide sequence ID" value="NZ_BMNZ01000002.1"/>
</dbReference>
<evidence type="ECO:0000256" key="4">
    <source>
        <dbReference type="ARBA" id="ARBA00022989"/>
    </source>
</evidence>
<comment type="subcellular location">
    <subcellularLocation>
        <location evidence="1">Cell membrane</location>
        <topology evidence="1">Multi-pass membrane protein</topology>
    </subcellularLocation>
</comment>
<reference evidence="8" key="1">
    <citation type="journal article" date="2019" name="Int. J. Syst. Evol. Microbiol.">
        <title>The Global Catalogue of Microorganisms (GCM) 10K type strain sequencing project: providing services to taxonomists for standard genome sequencing and annotation.</title>
        <authorList>
            <consortium name="The Broad Institute Genomics Platform"/>
            <consortium name="The Broad Institute Genome Sequencing Center for Infectious Disease"/>
            <person name="Wu L."/>
            <person name="Ma J."/>
        </authorList>
    </citation>
    <scope>NUCLEOTIDE SEQUENCE [LARGE SCALE GENOMIC DNA]</scope>
    <source>
        <strain evidence="8">JCM 1365</strain>
    </source>
</reference>
<evidence type="ECO:0000256" key="5">
    <source>
        <dbReference type="ARBA" id="ARBA00023136"/>
    </source>
</evidence>
<keyword evidence="4" id="KW-1133">Transmembrane helix</keyword>
<evidence type="ECO:0000313" key="7">
    <source>
        <dbReference type="EMBL" id="GGM88618.1"/>
    </source>
</evidence>
<proteinExistence type="predicted"/>
<protein>
    <recommendedName>
        <fullName evidence="6">Cardiolipin synthase N-terminal domain-containing protein</fullName>
    </recommendedName>
</protein>
<keyword evidence="2" id="KW-1003">Cell membrane</keyword>
<keyword evidence="3" id="KW-0812">Transmembrane</keyword>
<sequence>MAQKKKKWSDLTSGQRTAVIVVGCVQLSLAAAAWTDLARRPAEEVAGSKAKWAAIIAINWVGPIAYFTRGRRIAPEQPLS</sequence>
<dbReference type="Proteomes" id="UP000623461">
    <property type="component" value="Unassembled WGS sequence"/>
</dbReference>
<organism evidence="7 8">
    <name type="scientific">Terrabacter tumescens</name>
    <dbReference type="NCBI Taxonomy" id="60443"/>
    <lineage>
        <taxon>Bacteria</taxon>
        <taxon>Bacillati</taxon>
        <taxon>Actinomycetota</taxon>
        <taxon>Actinomycetes</taxon>
        <taxon>Micrococcales</taxon>
        <taxon>Intrasporangiaceae</taxon>
        <taxon>Terrabacter</taxon>
    </lineage>
</organism>
<keyword evidence="5" id="KW-0472">Membrane</keyword>
<keyword evidence="8" id="KW-1185">Reference proteome</keyword>
<feature type="domain" description="Cardiolipin synthase N-terminal" evidence="6">
    <location>
        <begin position="29"/>
        <end position="71"/>
    </location>
</feature>
<dbReference type="InterPro" id="IPR027379">
    <property type="entry name" value="CLS_N"/>
</dbReference>
<evidence type="ECO:0000256" key="1">
    <source>
        <dbReference type="ARBA" id="ARBA00004651"/>
    </source>
</evidence>
<dbReference type="Pfam" id="PF13396">
    <property type="entry name" value="PLDc_N"/>
    <property type="match status" value="1"/>
</dbReference>
<evidence type="ECO:0000313" key="8">
    <source>
        <dbReference type="Proteomes" id="UP000623461"/>
    </source>
</evidence>
<accession>A0ABQ2HQF1</accession>
<dbReference type="EMBL" id="BMNZ01000002">
    <property type="protein sequence ID" value="GGM88618.1"/>
    <property type="molecule type" value="Genomic_DNA"/>
</dbReference>
<comment type="caution">
    <text evidence="7">The sequence shown here is derived from an EMBL/GenBank/DDBJ whole genome shotgun (WGS) entry which is preliminary data.</text>
</comment>
<evidence type="ECO:0000259" key="6">
    <source>
        <dbReference type="Pfam" id="PF13396"/>
    </source>
</evidence>